<feature type="region of interest" description="Disordered" evidence="9">
    <location>
        <begin position="564"/>
        <end position="620"/>
    </location>
</feature>
<dbReference type="InterPro" id="IPR012942">
    <property type="entry name" value="SRR1-like"/>
</dbReference>
<evidence type="ECO:0000256" key="9">
    <source>
        <dbReference type="SAM" id="MobiDB-lite"/>
    </source>
</evidence>
<organism evidence="11 12">
    <name type="scientific">Cannabis sativa</name>
    <name type="common">Hemp</name>
    <name type="synonym">Marijuana</name>
    <dbReference type="NCBI Taxonomy" id="3483"/>
    <lineage>
        <taxon>Eukaryota</taxon>
        <taxon>Viridiplantae</taxon>
        <taxon>Streptophyta</taxon>
        <taxon>Embryophyta</taxon>
        <taxon>Tracheophyta</taxon>
        <taxon>Spermatophyta</taxon>
        <taxon>Magnoliopsida</taxon>
        <taxon>eudicotyledons</taxon>
        <taxon>Gunneridae</taxon>
        <taxon>Pentapetalae</taxon>
        <taxon>rosids</taxon>
        <taxon>fabids</taxon>
        <taxon>Rosales</taxon>
        <taxon>Cannabaceae</taxon>
        <taxon>Cannabis</taxon>
    </lineage>
</organism>
<evidence type="ECO:0000256" key="4">
    <source>
        <dbReference type="ARBA" id="ARBA00022692"/>
    </source>
</evidence>
<dbReference type="AlphaFoldDB" id="A0A7J6EXI4"/>
<keyword evidence="5" id="KW-0677">Repeat</keyword>
<feature type="compositionally biased region" description="Basic and acidic residues" evidence="9">
    <location>
        <begin position="571"/>
        <end position="582"/>
    </location>
</feature>
<comment type="subcellular location">
    <subcellularLocation>
        <location evidence="1">Membrane</location>
        <topology evidence="1">Multi-pass membrane protein</topology>
    </subcellularLocation>
</comment>
<keyword evidence="3" id="KW-0813">Transport</keyword>
<dbReference type="InterPro" id="IPR018108">
    <property type="entry name" value="MCP_transmembrane"/>
</dbReference>
<dbReference type="InterPro" id="IPR023395">
    <property type="entry name" value="MCP_dom_sf"/>
</dbReference>
<gene>
    <name evidence="11" type="ORF">F8388_013429</name>
</gene>
<comment type="similarity">
    <text evidence="2">Belongs to the mitochondrial carrier (TC 2.A.29) family.</text>
</comment>
<reference evidence="11 12" key="1">
    <citation type="journal article" date="2020" name="bioRxiv">
        <title>Sequence and annotation of 42 cannabis genomes reveals extensive copy number variation in cannabinoid synthesis and pathogen resistance genes.</title>
        <authorList>
            <person name="Mckernan K.J."/>
            <person name="Helbert Y."/>
            <person name="Kane L.T."/>
            <person name="Ebling H."/>
            <person name="Zhang L."/>
            <person name="Liu B."/>
            <person name="Eaton Z."/>
            <person name="Mclaughlin S."/>
            <person name="Kingan S."/>
            <person name="Baybayan P."/>
            <person name="Concepcion G."/>
            <person name="Jordan M."/>
            <person name="Riva A."/>
            <person name="Barbazuk W."/>
            <person name="Harkins T."/>
        </authorList>
    </citation>
    <scope>NUCLEOTIDE SEQUENCE [LARGE SCALE GENOMIC DNA]</scope>
    <source>
        <strain evidence="12">cv. Jamaican Lion 4</strain>
        <tissue evidence="11">Leaf</tissue>
    </source>
</reference>
<dbReference type="InterPro" id="IPR050391">
    <property type="entry name" value="Mito_Metabolite_Transporter"/>
</dbReference>
<evidence type="ECO:0000256" key="6">
    <source>
        <dbReference type="ARBA" id="ARBA00022989"/>
    </source>
</evidence>
<dbReference type="GO" id="GO:0016020">
    <property type="term" value="C:membrane"/>
    <property type="evidence" value="ECO:0007669"/>
    <property type="project" value="UniProtKB-SubCell"/>
</dbReference>
<dbReference type="Pfam" id="PF07985">
    <property type="entry name" value="SRR1"/>
    <property type="match status" value="1"/>
</dbReference>
<evidence type="ECO:0000313" key="11">
    <source>
        <dbReference type="EMBL" id="KAF4363065.1"/>
    </source>
</evidence>
<evidence type="ECO:0000256" key="8">
    <source>
        <dbReference type="PROSITE-ProRule" id="PRU00282"/>
    </source>
</evidence>
<evidence type="ECO:0000256" key="2">
    <source>
        <dbReference type="ARBA" id="ARBA00006375"/>
    </source>
</evidence>
<dbReference type="Proteomes" id="UP000525078">
    <property type="component" value="Unassembled WGS sequence"/>
</dbReference>
<accession>A0A7J6EXI4</accession>
<feature type="repeat" description="Solcar" evidence="8">
    <location>
        <begin position="264"/>
        <end position="349"/>
    </location>
</feature>
<evidence type="ECO:0000256" key="3">
    <source>
        <dbReference type="ARBA" id="ARBA00022448"/>
    </source>
</evidence>
<evidence type="ECO:0000256" key="7">
    <source>
        <dbReference type="ARBA" id="ARBA00023136"/>
    </source>
</evidence>
<keyword evidence="4 8" id="KW-0812">Transmembrane</keyword>
<evidence type="ECO:0000313" key="12">
    <source>
        <dbReference type="Proteomes" id="UP000525078"/>
    </source>
</evidence>
<dbReference type="PANTHER" id="PTHR45618">
    <property type="entry name" value="MITOCHONDRIAL DICARBOXYLATE CARRIER-RELATED"/>
    <property type="match status" value="1"/>
</dbReference>
<evidence type="ECO:0000259" key="10">
    <source>
        <dbReference type="Pfam" id="PF07985"/>
    </source>
</evidence>
<dbReference type="Pfam" id="PF00153">
    <property type="entry name" value="Mito_carr"/>
    <property type="match status" value="3"/>
</dbReference>
<keyword evidence="7 8" id="KW-0472">Membrane</keyword>
<feature type="domain" description="SRR1-like" evidence="10">
    <location>
        <begin position="29"/>
        <end position="141"/>
    </location>
</feature>
<feature type="repeat" description="Solcar" evidence="8">
    <location>
        <begin position="172"/>
        <end position="256"/>
    </location>
</feature>
<evidence type="ECO:0000256" key="1">
    <source>
        <dbReference type="ARBA" id="ARBA00004141"/>
    </source>
</evidence>
<sequence length="647" mass="71509">MEASAKTVSARNGSVNEDWTVVVPRRGRESQVLEVLGCSVLSIDEQGRRKAQKPTMFFMPHCEAELYDNLLEENLRVGLLKNIVLFGNSFDNYEQYASQFKNSVVALSRHIFLVSKVTDEFKIKTVSDDYYGAFHDSSWHFFSPAVVLGSQSRTMRGSEKPSWAVSPSNAGYHFGTSGLSVAVATGITHPLDVLKVRLQMQLVGQKGPLAGMGQLFVGVLKTEGPKSLYLGLTPALTRSVLYGGLRLGLYEPSKYACNWAFGSNNIFLKIASGGFAGAFATAVTNPIEVLKVRLQMNPNMRNRGPIEELRRIVSQEGIIALWKGVGPAMARAAALTASQLATYDETKRILISLASFEEGFHLHLISSVVAGTVSTFITAPMDMVKTRLMLQRESKRVGNYKNGFHCAYQVIRTEGPKALYKGGEVVTLPDISKGKRQMDLEAKSFGHGLRELGGAVDLINQYKLMPHYELFCRRSIPSSISETHYLHSVVGNLKICKGEGMELEQLFQDGKFLRKSDACIRPFNLNALDDAFHMRDATSVNLSLAEKGIPTTVAKVKSKLEEKVTKRKRLDSKDKTTKECKKQKSLHKNKTYQKGKNSNFSSGSNLEDLKKQGEKLSNGLNQHLPISVQLFSQPEGIQHDSTVGGNK</sequence>
<dbReference type="EMBL" id="JAATIP010000178">
    <property type="protein sequence ID" value="KAF4363065.1"/>
    <property type="molecule type" value="Genomic_DNA"/>
</dbReference>
<keyword evidence="6" id="KW-1133">Transmembrane helix</keyword>
<dbReference type="Gene3D" id="1.50.40.10">
    <property type="entry name" value="Mitochondrial carrier domain"/>
    <property type="match status" value="1"/>
</dbReference>
<evidence type="ECO:0000256" key="5">
    <source>
        <dbReference type="ARBA" id="ARBA00022737"/>
    </source>
</evidence>
<name>A0A7J6EXI4_CANSA</name>
<feature type="repeat" description="Solcar" evidence="8">
    <location>
        <begin position="358"/>
        <end position="447"/>
    </location>
</feature>
<dbReference type="PROSITE" id="PS50920">
    <property type="entry name" value="SOLCAR"/>
    <property type="match status" value="3"/>
</dbReference>
<feature type="compositionally biased region" description="Basic residues" evidence="9">
    <location>
        <begin position="583"/>
        <end position="593"/>
    </location>
</feature>
<proteinExistence type="inferred from homology"/>
<comment type="caution">
    <text evidence="11">The sequence shown here is derived from an EMBL/GenBank/DDBJ whole genome shotgun (WGS) entry which is preliminary data.</text>
</comment>
<protein>
    <recommendedName>
        <fullName evidence="10">SRR1-like domain-containing protein</fullName>
    </recommendedName>
</protein>
<dbReference type="SUPFAM" id="SSF103506">
    <property type="entry name" value="Mitochondrial carrier"/>
    <property type="match status" value="1"/>
</dbReference>
<feature type="compositionally biased region" description="Low complexity" evidence="9">
    <location>
        <begin position="594"/>
        <end position="605"/>
    </location>
</feature>